<sequence>MEQTPFDSDAPIGVPSPYPNPLNDFNASPPRRSQKSKWLIFAPLALILLALIGTGTFYLQKQNEIHAREEKLAALRQDIKKIVLQDNALVLEMLDDGALDHITYAEFFKRADKNKEERDILIRNLRATESGPYGEQVGHFVQLMETENEWVRSEEAVSRAGLEASSKWDIYEAAIAQTQEVSGAVSKASRDYAAAPYGEDYAETAALNFARSRLASADESTKSALDDWKTASDDHKEKKASAAVVVADWMRNEPLYYPNFAPKRAILDLLVKKKRDYIGAEVSNGGATKNEGNSRSAPSNILETSSDSSSSDASVSSNSEPSPVAVPKPSPTPSAPTRVRSLEPLEGERFSATRTDIINSDSAAEMSDEDLRYAINEMYARFGMTFKNKEYQAQFEGKSWYSPNERWKPAQIKRAMTSRERANLDVLVAERSARSSRDE</sequence>
<dbReference type="OrthoDB" id="353549at2"/>
<feature type="compositionally biased region" description="Basic and acidic residues" evidence="1">
    <location>
        <begin position="340"/>
        <end position="351"/>
    </location>
</feature>
<evidence type="ECO:0000313" key="4">
    <source>
        <dbReference type="EMBL" id="PQV64091.1"/>
    </source>
</evidence>
<dbReference type="InterPro" id="IPR025582">
    <property type="entry name" value="YARHG_dom"/>
</dbReference>
<keyword evidence="2" id="KW-0472">Membrane</keyword>
<dbReference type="Gene3D" id="1.20.58.1690">
    <property type="match status" value="1"/>
</dbReference>
<dbReference type="InParanoid" id="A0A2S8STG2"/>
<evidence type="ECO:0000256" key="1">
    <source>
        <dbReference type="SAM" id="MobiDB-lite"/>
    </source>
</evidence>
<comment type="caution">
    <text evidence="4">The sequence shown here is derived from an EMBL/GenBank/DDBJ whole genome shotgun (WGS) entry which is preliminary data.</text>
</comment>
<organism evidence="4 5">
    <name type="scientific">Abditibacterium utsteinense</name>
    <dbReference type="NCBI Taxonomy" id="1960156"/>
    <lineage>
        <taxon>Bacteria</taxon>
        <taxon>Pseudomonadati</taxon>
        <taxon>Abditibacteriota</taxon>
        <taxon>Abditibacteriia</taxon>
        <taxon>Abditibacteriales</taxon>
        <taxon>Abditibacteriaceae</taxon>
        <taxon>Abditibacterium</taxon>
    </lineage>
</organism>
<gene>
    <name evidence="4" type="ORF">B1R32_107116</name>
</gene>
<feature type="region of interest" description="Disordered" evidence="1">
    <location>
        <begin position="1"/>
        <end position="29"/>
    </location>
</feature>
<feature type="region of interest" description="Disordered" evidence="1">
    <location>
        <begin position="282"/>
        <end position="356"/>
    </location>
</feature>
<accession>A0A2S8STG2</accession>
<evidence type="ECO:0000256" key="2">
    <source>
        <dbReference type="SAM" id="Phobius"/>
    </source>
</evidence>
<evidence type="ECO:0000259" key="3">
    <source>
        <dbReference type="SMART" id="SM01324"/>
    </source>
</evidence>
<protein>
    <submittedName>
        <fullName evidence="4">YARHG domain-containing protein</fullName>
    </submittedName>
</protein>
<feature type="compositionally biased region" description="Low complexity" evidence="1">
    <location>
        <begin position="305"/>
        <end position="323"/>
    </location>
</feature>
<feature type="compositionally biased region" description="Polar residues" evidence="1">
    <location>
        <begin position="285"/>
        <end position="304"/>
    </location>
</feature>
<dbReference type="RefSeq" id="WP_105483559.1">
    <property type="nucleotide sequence ID" value="NZ_NIGF01000007.1"/>
</dbReference>
<dbReference type="AlphaFoldDB" id="A0A2S8STG2"/>
<keyword evidence="2" id="KW-0812">Transmembrane</keyword>
<dbReference type="EMBL" id="NIGF01000007">
    <property type="protein sequence ID" value="PQV64091.1"/>
    <property type="molecule type" value="Genomic_DNA"/>
</dbReference>
<name>A0A2S8STG2_9BACT</name>
<dbReference type="InterPro" id="IPR038434">
    <property type="entry name" value="YARHG_sf"/>
</dbReference>
<keyword evidence="5" id="KW-1185">Reference proteome</keyword>
<reference evidence="4 5" key="1">
    <citation type="journal article" date="2018" name="Syst. Appl. Microbiol.">
        <title>Abditibacterium utsteinense sp. nov., the first cultivated member of candidate phylum FBP, isolated from ice-free Antarctic soil samples.</title>
        <authorList>
            <person name="Tahon G."/>
            <person name="Tytgat B."/>
            <person name="Lebbe L."/>
            <person name="Carlier A."/>
            <person name="Willems A."/>
        </authorList>
    </citation>
    <scope>NUCLEOTIDE SEQUENCE [LARGE SCALE GENOMIC DNA]</scope>
    <source>
        <strain evidence="4 5">LMG 29911</strain>
    </source>
</reference>
<keyword evidence="2" id="KW-1133">Transmembrane helix</keyword>
<dbReference type="Proteomes" id="UP000237684">
    <property type="component" value="Unassembled WGS sequence"/>
</dbReference>
<dbReference type="SMART" id="SM01324">
    <property type="entry name" value="YARHG"/>
    <property type="match status" value="1"/>
</dbReference>
<feature type="domain" description="YARHG" evidence="3">
    <location>
        <begin position="346"/>
        <end position="431"/>
    </location>
</feature>
<dbReference type="Pfam" id="PF13308">
    <property type="entry name" value="YARHG"/>
    <property type="match status" value="1"/>
</dbReference>
<proteinExistence type="predicted"/>
<evidence type="ECO:0000313" key="5">
    <source>
        <dbReference type="Proteomes" id="UP000237684"/>
    </source>
</evidence>
<feature type="compositionally biased region" description="Pro residues" evidence="1">
    <location>
        <begin position="324"/>
        <end position="334"/>
    </location>
</feature>
<feature type="transmembrane region" description="Helical" evidence="2">
    <location>
        <begin position="38"/>
        <end position="59"/>
    </location>
</feature>